<evidence type="ECO:0000313" key="2">
    <source>
        <dbReference type="EMBL" id="KAL3673952.1"/>
    </source>
</evidence>
<organism evidence="2 3">
    <name type="scientific">Phytophthora oleae</name>
    <dbReference type="NCBI Taxonomy" id="2107226"/>
    <lineage>
        <taxon>Eukaryota</taxon>
        <taxon>Sar</taxon>
        <taxon>Stramenopiles</taxon>
        <taxon>Oomycota</taxon>
        <taxon>Peronosporomycetes</taxon>
        <taxon>Peronosporales</taxon>
        <taxon>Peronosporaceae</taxon>
        <taxon>Phytophthora</taxon>
    </lineage>
</organism>
<evidence type="ECO:0000256" key="1">
    <source>
        <dbReference type="SAM" id="Coils"/>
    </source>
</evidence>
<proteinExistence type="predicted"/>
<comment type="caution">
    <text evidence="2">The sequence shown here is derived from an EMBL/GenBank/DDBJ whole genome shotgun (WGS) entry which is preliminary data.</text>
</comment>
<reference evidence="2 3" key="1">
    <citation type="submission" date="2024-09" db="EMBL/GenBank/DDBJ databases">
        <title>Genome sequencing and assembly of Phytophthora oleae, isolate VK10A, causative agent of rot of olive drupes.</title>
        <authorList>
            <person name="Conti Taguali S."/>
            <person name="Riolo M."/>
            <person name="La Spada F."/>
            <person name="Cacciola S.O."/>
            <person name="Dionisio G."/>
        </authorList>
    </citation>
    <scope>NUCLEOTIDE SEQUENCE [LARGE SCALE GENOMIC DNA]</scope>
    <source>
        <strain evidence="2 3">VK10A</strain>
    </source>
</reference>
<name>A0ABD3G484_9STRA</name>
<feature type="coiled-coil region" evidence="1">
    <location>
        <begin position="88"/>
        <end position="146"/>
    </location>
</feature>
<keyword evidence="3" id="KW-1185">Reference proteome</keyword>
<dbReference type="EMBL" id="JBIMZQ010000002">
    <property type="protein sequence ID" value="KAL3673952.1"/>
    <property type="molecule type" value="Genomic_DNA"/>
</dbReference>
<gene>
    <name evidence="2" type="ORF">V7S43_001638</name>
</gene>
<dbReference type="AlphaFoldDB" id="A0ABD3G484"/>
<evidence type="ECO:0000313" key="3">
    <source>
        <dbReference type="Proteomes" id="UP001632037"/>
    </source>
</evidence>
<evidence type="ECO:0008006" key="4">
    <source>
        <dbReference type="Google" id="ProtNLM"/>
    </source>
</evidence>
<accession>A0ABD3G484</accession>
<protein>
    <recommendedName>
        <fullName evidence="4">BZIP domain-containing protein</fullName>
    </recommendedName>
</protein>
<sequence length="434" mass="50308">MKHENEDDVFDVVTGFLNQCDAVEATAPEGTTSTGTGGDELLTASHQLLTETEELLALYQPPVNKRNEEVADSSPKSIEEDKQIVVPKDKLSADQRRAIRNAQAAKRRQRYRQHLKGERASLKKQETQLSGQLKEMQEAQAELKARQVGNLAFGAWRALAVRQLEQRLQAEQRQKLLRAEVTDRARMIHQMNVLLQERLQNHEPNPIISWELMKTNRQIDGSELLKSMMSEFDRQYAQTDEVFRDLKFKTSIPVMYDQTRKWHDGVLYFDSADRMEYPYDFEQAAEAISIVMMSDREDGLENIKIQDVKDTFAMKYRMTYQVSPGKHASFVIYAAVKRYREKDRLVFLCRCFTEGCDEFEGFHSDETLWLIVRPSAGRQSSTVLECYSRLVPMRFGTTPRCDENMDNFVKVRAESSEEESNKMMQMMEHLLISK</sequence>
<keyword evidence="1" id="KW-0175">Coiled coil</keyword>
<dbReference type="Proteomes" id="UP001632037">
    <property type="component" value="Unassembled WGS sequence"/>
</dbReference>